<feature type="compositionally biased region" description="Basic and acidic residues" evidence="11">
    <location>
        <begin position="770"/>
        <end position="784"/>
    </location>
</feature>
<dbReference type="PANTHER" id="PTHR48013:SF9">
    <property type="entry name" value="DUAL SPECIFICITY MITOGEN-ACTIVATED PROTEIN KINASE KINASE 5"/>
    <property type="match status" value="1"/>
</dbReference>
<keyword evidence="14" id="KW-1185">Reference proteome</keyword>
<evidence type="ECO:0000256" key="1">
    <source>
        <dbReference type="ARBA" id="ARBA00022679"/>
    </source>
</evidence>
<feature type="compositionally biased region" description="Acidic residues" evidence="11">
    <location>
        <begin position="79"/>
        <end position="105"/>
    </location>
</feature>
<dbReference type="Gene3D" id="1.10.510.10">
    <property type="entry name" value="Transferase(Phosphotransferase) domain 1"/>
    <property type="match status" value="1"/>
</dbReference>
<dbReference type="Proteomes" id="UP001165085">
    <property type="component" value="Unassembled WGS sequence"/>
</dbReference>
<dbReference type="PANTHER" id="PTHR48013">
    <property type="entry name" value="DUAL SPECIFICITY MITOGEN-ACTIVATED PROTEIN KINASE KINASE 5-RELATED"/>
    <property type="match status" value="1"/>
</dbReference>
<feature type="region of interest" description="Disordered" evidence="11">
    <location>
        <begin position="628"/>
        <end position="654"/>
    </location>
</feature>
<feature type="binding site" evidence="10">
    <location>
        <position position="228"/>
    </location>
    <ligand>
        <name>ATP</name>
        <dbReference type="ChEBI" id="CHEBI:30616"/>
    </ligand>
</feature>
<dbReference type="AlphaFoldDB" id="A0A9W7BNP1"/>
<comment type="similarity">
    <text evidence="5">Belongs to the protein kinase superfamily. STE Ser/Thr protein kinase family. MAP kinase kinase subfamily.</text>
</comment>
<feature type="region of interest" description="Disordered" evidence="11">
    <location>
        <begin position="708"/>
        <end position="731"/>
    </location>
</feature>
<keyword evidence="2 10" id="KW-0547">Nucleotide-binding</keyword>
<evidence type="ECO:0000256" key="6">
    <source>
        <dbReference type="ARBA" id="ARBA00038999"/>
    </source>
</evidence>
<evidence type="ECO:0000256" key="8">
    <source>
        <dbReference type="ARBA" id="ARBA00049299"/>
    </source>
</evidence>
<keyword evidence="3" id="KW-0418">Kinase</keyword>
<feature type="domain" description="Protein kinase" evidence="12">
    <location>
        <begin position="199"/>
        <end position="472"/>
    </location>
</feature>
<proteinExistence type="inferred from homology"/>
<feature type="compositionally biased region" description="Basic and acidic residues" evidence="11">
    <location>
        <begin position="170"/>
        <end position="179"/>
    </location>
</feature>
<dbReference type="InterPro" id="IPR011009">
    <property type="entry name" value="Kinase-like_dom_sf"/>
</dbReference>
<comment type="catalytic activity">
    <reaction evidence="9">
        <text>L-tyrosyl-[protein] + ATP = O-phospho-L-tyrosyl-[protein] + ADP + H(+)</text>
        <dbReference type="Rhea" id="RHEA:10596"/>
        <dbReference type="Rhea" id="RHEA-COMP:10136"/>
        <dbReference type="Rhea" id="RHEA-COMP:20101"/>
        <dbReference type="ChEBI" id="CHEBI:15378"/>
        <dbReference type="ChEBI" id="CHEBI:30616"/>
        <dbReference type="ChEBI" id="CHEBI:46858"/>
        <dbReference type="ChEBI" id="CHEBI:61978"/>
        <dbReference type="ChEBI" id="CHEBI:456216"/>
        <dbReference type="EC" id="2.7.12.2"/>
    </reaction>
</comment>
<comment type="caution">
    <text evidence="13">The sequence shown here is derived from an EMBL/GenBank/DDBJ whole genome shotgun (WGS) entry which is preliminary data.</text>
</comment>
<dbReference type="GO" id="GO:0004708">
    <property type="term" value="F:MAP kinase kinase activity"/>
    <property type="evidence" value="ECO:0007669"/>
    <property type="project" value="UniProtKB-EC"/>
</dbReference>
<dbReference type="SUPFAM" id="SSF56112">
    <property type="entry name" value="Protein kinase-like (PK-like)"/>
    <property type="match status" value="1"/>
</dbReference>
<evidence type="ECO:0000256" key="7">
    <source>
        <dbReference type="ARBA" id="ARBA00049014"/>
    </source>
</evidence>
<dbReference type="EC" id="2.7.12.2" evidence="6"/>
<dbReference type="InterPro" id="IPR017441">
    <property type="entry name" value="Protein_kinase_ATP_BS"/>
</dbReference>
<evidence type="ECO:0000259" key="12">
    <source>
        <dbReference type="PROSITE" id="PS50011"/>
    </source>
</evidence>
<dbReference type="GO" id="GO:0005524">
    <property type="term" value="F:ATP binding"/>
    <property type="evidence" value="ECO:0007669"/>
    <property type="project" value="UniProtKB-UniRule"/>
</dbReference>
<comment type="catalytic activity">
    <reaction evidence="7">
        <text>L-seryl-[protein] + ATP = O-phospho-L-seryl-[protein] + ADP + H(+)</text>
        <dbReference type="Rhea" id="RHEA:17989"/>
        <dbReference type="Rhea" id="RHEA-COMP:9863"/>
        <dbReference type="Rhea" id="RHEA-COMP:11604"/>
        <dbReference type="ChEBI" id="CHEBI:15378"/>
        <dbReference type="ChEBI" id="CHEBI:29999"/>
        <dbReference type="ChEBI" id="CHEBI:30616"/>
        <dbReference type="ChEBI" id="CHEBI:83421"/>
        <dbReference type="ChEBI" id="CHEBI:456216"/>
        <dbReference type="EC" id="2.7.12.2"/>
    </reaction>
</comment>
<comment type="catalytic activity">
    <reaction evidence="8">
        <text>L-threonyl-[protein] + ATP = O-phospho-L-threonyl-[protein] + ADP + H(+)</text>
        <dbReference type="Rhea" id="RHEA:46608"/>
        <dbReference type="Rhea" id="RHEA-COMP:11060"/>
        <dbReference type="Rhea" id="RHEA-COMP:11605"/>
        <dbReference type="ChEBI" id="CHEBI:15378"/>
        <dbReference type="ChEBI" id="CHEBI:30013"/>
        <dbReference type="ChEBI" id="CHEBI:30616"/>
        <dbReference type="ChEBI" id="CHEBI:61977"/>
        <dbReference type="ChEBI" id="CHEBI:456216"/>
        <dbReference type="EC" id="2.7.12.2"/>
    </reaction>
</comment>
<keyword evidence="1" id="KW-0808">Transferase</keyword>
<feature type="region of interest" description="Disordered" evidence="11">
    <location>
        <begin position="1"/>
        <end position="183"/>
    </location>
</feature>
<dbReference type="PROSITE" id="PS50011">
    <property type="entry name" value="PROTEIN_KINASE_DOM"/>
    <property type="match status" value="1"/>
</dbReference>
<organism evidence="13 14">
    <name type="scientific">Triparma strigata</name>
    <dbReference type="NCBI Taxonomy" id="1606541"/>
    <lineage>
        <taxon>Eukaryota</taxon>
        <taxon>Sar</taxon>
        <taxon>Stramenopiles</taxon>
        <taxon>Ochrophyta</taxon>
        <taxon>Bolidophyceae</taxon>
        <taxon>Parmales</taxon>
        <taxon>Triparmaceae</taxon>
        <taxon>Triparma</taxon>
    </lineage>
</organism>
<feature type="compositionally biased region" description="Low complexity" evidence="11">
    <location>
        <begin position="42"/>
        <end position="55"/>
    </location>
</feature>
<dbReference type="Pfam" id="PF00069">
    <property type="entry name" value="Pkinase"/>
    <property type="match status" value="1"/>
</dbReference>
<evidence type="ECO:0000256" key="4">
    <source>
        <dbReference type="ARBA" id="ARBA00022840"/>
    </source>
</evidence>
<evidence type="ECO:0000256" key="3">
    <source>
        <dbReference type="ARBA" id="ARBA00022777"/>
    </source>
</evidence>
<sequence>MPRPSLSLIDPETSNGPAVPDPDSALIPQPGVKADVNKIDSDSLSVASSISVDSSGKPKVVQRLHSQVEESREDSEGVGGDDGDEGESDPEEINSEDEDEDEDGEGQIGEAQDAPEQDKERLSAIQAQMSSDDVGTLLFSPGGTHTIASTQKSTPKPKPRQDQGGSQNQDGEKGEDSTKGRALSVDETLFDQTLKNRILKVGARIGKGASASVFRAIDSVTLKIVALKEISISEPLKCKMLQEELKALMPQRRSLDDLECGTNCIVDYYGAYIDMTSKTAYMVMEYMEDGSFEGLVDLLFKAKEADDGLKELYSKWSAKVGKDLFTGLLNFHETNRVHRDIKPANILINEKGEAKLSDFGLARSVEASVDAKATSFVGTFNFMSPERLYGNTYTKTSDIWSAGMTLFYACRGKYPLTEGLGFWELVSELEEIVAKIQQDDNLTENEKGFFGSCFQSVETRPSAEVLLRHPLMSTADLTDEEKLKIRAIIKKAKQENLALHLTTDDVNEFCLQLIRVRAGDPMFAEGKVMPTKDEMTALSRRLGVFSITVSDSFSTSKHKYDNELSTYELRGAEASKVKVITRSERRRRRTFGANARVSRETEDFDDVQLAMMGASSALNTFVESNNEANLDESESDFKTRAHHARSAPPPKSEVVGLEADDVSSITKQFNDMSKLIESEIAGNISGQGPGLTLGSEVKMISVGEARRRRRRTFDGKRPLRPDNVSPPVPFSEKIPVDVEPLRADVCDVEHLPEISGNISPSVPPILIRARTSERTKGEEEEKLRTKSMSEMLEN</sequence>
<evidence type="ECO:0000313" key="13">
    <source>
        <dbReference type="EMBL" id="GMH90549.1"/>
    </source>
</evidence>
<dbReference type="EMBL" id="BRXY01000373">
    <property type="protein sequence ID" value="GMH90549.1"/>
    <property type="molecule type" value="Genomic_DNA"/>
</dbReference>
<dbReference type="SMART" id="SM00220">
    <property type="entry name" value="S_TKc"/>
    <property type="match status" value="1"/>
</dbReference>
<gene>
    <name evidence="13" type="ORF">TrST_g9009</name>
</gene>
<evidence type="ECO:0000256" key="5">
    <source>
        <dbReference type="ARBA" id="ARBA00038035"/>
    </source>
</evidence>
<accession>A0A9W7BNP1</accession>
<dbReference type="InterPro" id="IPR000719">
    <property type="entry name" value="Prot_kinase_dom"/>
</dbReference>
<evidence type="ECO:0000313" key="14">
    <source>
        <dbReference type="Proteomes" id="UP001165085"/>
    </source>
</evidence>
<reference evidence="14" key="1">
    <citation type="journal article" date="2023" name="Commun. Biol.">
        <title>Genome analysis of Parmales, the sister group of diatoms, reveals the evolutionary specialization of diatoms from phago-mixotrophs to photoautotrophs.</title>
        <authorList>
            <person name="Ban H."/>
            <person name="Sato S."/>
            <person name="Yoshikawa S."/>
            <person name="Yamada K."/>
            <person name="Nakamura Y."/>
            <person name="Ichinomiya M."/>
            <person name="Sato N."/>
            <person name="Blanc-Mathieu R."/>
            <person name="Endo H."/>
            <person name="Kuwata A."/>
            <person name="Ogata H."/>
        </authorList>
    </citation>
    <scope>NUCLEOTIDE SEQUENCE [LARGE SCALE GENOMIC DNA]</scope>
    <source>
        <strain evidence="14">NIES 3701</strain>
    </source>
</reference>
<dbReference type="OrthoDB" id="10252354at2759"/>
<name>A0A9W7BNP1_9STRA</name>
<feature type="region of interest" description="Disordered" evidence="11">
    <location>
        <begin position="770"/>
        <end position="794"/>
    </location>
</feature>
<protein>
    <recommendedName>
        <fullName evidence="6">mitogen-activated protein kinase kinase</fullName>
        <ecNumber evidence="6">2.7.12.2</ecNumber>
    </recommendedName>
</protein>
<keyword evidence="4 10" id="KW-0067">ATP-binding</keyword>
<evidence type="ECO:0000256" key="2">
    <source>
        <dbReference type="ARBA" id="ARBA00022741"/>
    </source>
</evidence>
<evidence type="ECO:0000256" key="11">
    <source>
        <dbReference type="SAM" id="MobiDB-lite"/>
    </source>
</evidence>
<dbReference type="PROSITE" id="PS00107">
    <property type="entry name" value="PROTEIN_KINASE_ATP"/>
    <property type="match status" value="1"/>
</dbReference>
<evidence type="ECO:0000256" key="10">
    <source>
        <dbReference type="PROSITE-ProRule" id="PRU10141"/>
    </source>
</evidence>
<evidence type="ECO:0000256" key="9">
    <source>
        <dbReference type="ARBA" id="ARBA00051693"/>
    </source>
</evidence>